<dbReference type="InterPro" id="IPR003820">
    <property type="entry name" value="KdpC"/>
</dbReference>
<accession>A0ABZ0J5V3</accession>
<sequence length="223" mass="22682">MNTVPLSVPALPATASPLRGLLGPCLRGALFVLLITGVAYPLATTGVAQLVLPQQANGSLVERGGAVVGSALIGQWFEGAAYFHPRPSATTAPDAQDASKSVAAPYNAAASLGSNQGPTNPALIANVQQRVAAYRQANGLAQDASVPVDAVTASASGLDPHISLANAQLQAARVAQARGLAVARAQQLVQQHTEGRVLGLLGEPRVNVLRLNLALDALKAGKE</sequence>
<comment type="similarity">
    <text evidence="11">Belongs to the KdpC family.</text>
</comment>
<evidence type="ECO:0000256" key="9">
    <source>
        <dbReference type="ARBA" id="ARBA00023065"/>
    </source>
</evidence>
<evidence type="ECO:0000256" key="8">
    <source>
        <dbReference type="ARBA" id="ARBA00022989"/>
    </source>
</evidence>
<evidence type="ECO:0000256" key="1">
    <source>
        <dbReference type="ARBA" id="ARBA00022448"/>
    </source>
</evidence>
<keyword evidence="1 11" id="KW-0813">Transport</keyword>
<comment type="subcellular location">
    <subcellularLocation>
        <location evidence="11">Cell membrane</location>
        <topology evidence="11">Single-pass membrane protein</topology>
    </subcellularLocation>
</comment>
<keyword evidence="3 11" id="KW-0633">Potassium transport</keyword>
<keyword evidence="2 11" id="KW-1003">Cell membrane</keyword>
<name>A0ABZ0J5V3_9BURK</name>
<reference evidence="12 13" key="1">
    <citation type="submission" date="2023-03" db="EMBL/GenBank/DDBJ databases">
        <title>Diaphorobacter basophil sp. nov., isolated from a sewage-treatment plant.</title>
        <authorList>
            <person name="Yang K."/>
        </authorList>
    </citation>
    <scope>NUCLEOTIDE SEQUENCE [LARGE SCALE GENOMIC DNA]</scope>
    <source>
        <strain evidence="12 13">Y-1</strain>
    </source>
</reference>
<evidence type="ECO:0000256" key="10">
    <source>
        <dbReference type="ARBA" id="ARBA00023136"/>
    </source>
</evidence>
<evidence type="ECO:0000256" key="5">
    <source>
        <dbReference type="ARBA" id="ARBA00022741"/>
    </source>
</evidence>
<comment type="function">
    <text evidence="11">Part of the high-affinity ATP-driven potassium transport (or Kdp) system, which catalyzes the hydrolysis of ATP coupled with the electrogenic transport of potassium into the cytoplasm. This subunit acts as a catalytic chaperone that increases the ATP-binding affinity of the ATP-hydrolyzing subunit KdpB by the formation of a transient KdpB/KdpC/ATP ternary complex.</text>
</comment>
<evidence type="ECO:0000256" key="2">
    <source>
        <dbReference type="ARBA" id="ARBA00022475"/>
    </source>
</evidence>
<keyword evidence="5 11" id="KW-0547">Nucleotide-binding</keyword>
<keyword evidence="13" id="KW-1185">Reference proteome</keyword>
<dbReference type="Pfam" id="PF02669">
    <property type="entry name" value="KdpC"/>
    <property type="match status" value="1"/>
</dbReference>
<proteinExistence type="inferred from homology"/>
<dbReference type="EMBL" id="CP136921">
    <property type="protein sequence ID" value="WOO33640.1"/>
    <property type="molecule type" value="Genomic_DNA"/>
</dbReference>
<comment type="subunit">
    <text evidence="11">The system is composed of three essential subunits: KdpA, KdpB and KdpC.</text>
</comment>
<dbReference type="PANTHER" id="PTHR30042">
    <property type="entry name" value="POTASSIUM-TRANSPORTING ATPASE C CHAIN"/>
    <property type="match status" value="1"/>
</dbReference>
<protein>
    <recommendedName>
        <fullName evidence="11">Potassium-transporting ATPase KdpC subunit</fullName>
    </recommendedName>
    <alternativeName>
        <fullName evidence="11">ATP phosphohydrolase [potassium-transporting] C chain</fullName>
    </alternativeName>
    <alternativeName>
        <fullName evidence="11">Potassium-binding and translocating subunit C</fullName>
    </alternativeName>
    <alternativeName>
        <fullName evidence="11">Potassium-translocating ATPase C chain</fullName>
    </alternativeName>
</protein>
<evidence type="ECO:0000256" key="7">
    <source>
        <dbReference type="ARBA" id="ARBA00022958"/>
    </source>
</evidence>
<organism evidence="12 13">
    <name type="scientific">Diaphorobacter limosus</name>
    <dbReference type="NCBI Taxonomy" id="3036128"/>
    <lineage>
        <taxon>Bacteria</taxon>
        <taxon>Pseudomonadati</taxon>
        <taxon>Pseudomonadota</taxon>
        <taxon>Betaproteobacteria</taxon>
        <taxon>Burkholderiales</taxon>
        <taxon>Comamonadaceae</taxon>
        <taxon>Diaphorobacter</taxon>
    </lineage>
</organism>
<keyword evidence="7 11" id="KW-0630">Potassium</keyword>
<keyword evidence="4 11" id="KW-0812">Transmembrane</keyword>
<dbReference type="PIRSF" id="PIRSF001296">
    <property type="entry name" value="K_ATPase_KdpC"/>
    <property type="match status" value="1"/>
</dbReference>
<gene>
    <name evidence="11 12" type="primary">kdpC</name>
    <name evidence="12" type="ORF">P4826_06095</name>
</gene>
<keyword evidence="9 11" id="KW-0406">Ion transport</keyword>
<dbReference type="HAMAP" id="MF_00276">
    <property type="entry name" value="KdpC"/>
    <property type="match status" value="1"/>
</dbReference>
<dbReference type="NCBIfam" id="TIGR00681">
    <property type="entry name" value="kdpC"/>
    <property type="match status" value="1"/>
</dbReference>
<evidence type="ECO:0000256" key="11">
    <source>
        <dbReference type="HAMAP-Rule" id="MF_00276"/>
    </source>
</evidence>
<dbReference type="PANTHER" id="PTHR30042:SF2">
    <property type="entry name" value="POTASSIUM-TRANSPORTING ATPASE KDPC SUBUNIT"/>
    <property type="match status" value="1"/>
</dbReference>
<dbReference type="NCBIfam" id="NF001454">
    <property type="entry name" value="PRK00315.1"/>
    <property type="match status" value="1"/>
</dbReference>
<evidence type="ECO:0000256" key="6">
    <source>
        <dbReference type="ARBA" id="ARBA00022840"/>
    </source>
</evidence>
<dbReference type="Proteomes" id="UP001303211">
    <property type="component" value="Chromosome"/>
</dbReference>
<evidence type="ECO:0000256" key="4">
    <source>
        <dbReference type="ARBA" id="ARBA00022692"/>
    </source>
</evidence>
<evidence type="ECO:0000313" key="13">
    <source>
        <dbReference type="Proteomes" id="UP001303211"/>
    </source>
</evidence>
<keyword evidence="8 11" id="KW-1133">Transmembrane helix</keyword>
<keyword evidence="10 11" id="KW-0472">Membrane</keyword>
<dbReference type="RefSeq" id="WP_317703005.1">
    <property type="nucleotide sequence ID" value="NZ_CP136921.1"/>
</dbReference>
<evidence type="ECO:0000256" key="3">
    <source>
        <dbReference type="ARBA" id="ARBA00022538"/>
    </source>
</evidence>
<keyword evidence="6 11" id="KW-0067">ATP-binding</keyword>
<evidence type="ECO:0000313" key="12">
    <source>
        <dbReference type="EMBL" id="WOO33640.1"/>
    </source>
</evidence>